<keyword evidence="1" id="KW-0614">Plasmid</keyword>
<protein>
    <submittedName>
        <fullName evidence="1">Uncharacterized protein</fullName>
    </submittedName>
</protein>
<reference evidence="1" key="1">
    <citation type="submission" date="2022-04" db="EMBL/GenBank/DDBJ databases">
        <title>Hymenobacter sp. isolated from the air.</title>
        <authorList>
            <person name="Won M."/>
            <person name="Lee C.-M."/>
            <person name="Woen H.-Y."/>
            <person name="Kwon S.-W."/>
        </authorList>
    </citation>
    <scope>NUCLEOTIDE SEQUENCE</scope>
    <source>
        <strain evidence="1">5420S-77</strain>
        <plasmid evidence="1">unnamed5</plasmid>
    </source>
</reference>
<sequence>MAGVLPAAKPTEYSLESVPDALAATATEPENPAHALILGNVDKTTARNLADACRLAHRLPAGHVQQWPAGRQ</sequence>
<dbReference type="RefSeq" id="WP_245127242.1">
    <property type="nucleotide sequence ID" value="NZ_CP095066.1"/>
</dbReference>
<name>A0ABY4GFC0_9BACT</name>
<proteinExistence type="predicted"/>
<keyword evidence="2" id="KW-1185">Reference proteome</keyword>
<dbReference type="EMBL" id="CP095066">
    <property type="protein sequence ID" value="UOQ69466.1"/>
    <property type="molecule type" value="Genomic_DNA"/>
</dbReference>
<accession>A0ABY4GFC0</accession>
<evidence type="ECO:0000313" key="1">
    <source>
        <dbReference type="EMBL" id="UOQ69466.1"/>
    </source>
</evidence>
<gene>
    <name evidence="1" type="ORF">MUN86_28730</name>
</gene>
<organism evidence="1 2">
    <name type="scientific">Hymenobacter volaticus</name>
    <dbReference type="NCBI Taxonomy" id="2932254"/>
    <lineage>
        <taxon>Bacteria</taxon>
        <taxon>Pseudomonadati</taxon>
        <taxon>Bacteroidota</taxon>
        <taxon>Cytophagia</taxon>
        <taxon>Cytophagales</taxon>
        <taxon>Hymenobacteraceae</taxon>
        <taxon>Hymenobacter</taxon>
    </lineage>
</organism>
<geneLocation type="plasmid" evidence="1 2">
    <name>unnamed5</name>
</geneLocation>
<dbReference type="Proteomes" id="UP000830401">
    <property type="component" value="Plasmid unnamed5"/>
</dbReference>
<evidence type="ECO:0000313" key="2">
    <source>
        <dbReference type="Proteomes" id="UP000830401"/>
    </source>
</evidence>